<organism evidence="3 4">
    <name type="scientific">Pelagibacterium luteolum</name>
    <dbReference type="NCBI Taxonomy" id="440168"/>
    <lineage>
        <taxon>Bacteria</taxon>
        <taxon>Pseudomonadati</taxon>
        <taxon>Pseudomonadota</taxon>
        <taxon>Alphaproteobacteria</taxon>
        <taxon>Hyphomicrobiales</taxon>
        <taxon>Devosiaceae</taxon>
        <taxon>Pelagibacterium</taxon>
    </lineage>
</organism>
<dbReference type="STRING" id="440168.SAMN04487974_101796"/>
<feature type="domain" description="SsuA/THI5-like" evidence="2">
    <location>
        <begin position="45"/>
        <end position="258"/>
    </location>
</feature>
<dbReference type="GO" id="GO:0009228">
    <property type="term" value="P:thiamine biosynthetic process"/>
    <property type="evidence" value="ECO:0007669"/>
    <property type="project" value="InterPro"/>
</dbReference>
<dbReference type="Pfam" id="PF09084">
    <property type="entry name" value="NMT1"/>
    <property type="match status" value="1"/>
</dbReference>
<dbReference type="SUPFAM" id="SSF53850">
    <property type="entry name" value="Periplasmic binding protein-like II"/>
    <property type="match status" value="1"/>
</dbReference>
<dbReference type="EMBL" id="FNCS01000001">
    <property type="protein sequence ID" value="SDG27806.1"/>
    <property type="molecule type" value="Genomic_DNA"/>
</dbReference>
<dbReference type="InterPro" id="IPR015168">
    <property type="entry name" value="SsuA/THI5"/>
</dbReference>
<keyword evidence="1" id="KW-0732">Signal</keyword>
<reference evidence="3 4" key="1">
    <citation type="submission" date="2016-10" db="EMBL/GenBank/DDBJ databases">
        <authorList>
            <person name="de Groot N.N."/>
        </authorList>
    </citation>
    <scope>NUCLEOTIDE SEQUENCE [LARGE SCALE GENOMIC DNA]</scope>
    <source>
        <strain evidence="3 4">CGMCC 1.10267</strain>
    </source>
</reference>
<dbReference type="PANTHER" id="PTHR31528">
    <property type="entry name" value="4-AMINO-5-HYDROXYMETHYL-2-METHYLPYRIMIDINE PHOSPHATE SYNTHASE THI11-RELATED"/>
    <property type="match status" value="1"/>
</dbReference>
<dbReference type="PANTHER" id="PTHR31528:SF15">
    <property type="entry name" value="RIBOFLAVIN-BINDING PROTEIN RIBY"/>
    <property type="match status" value="1"/>
</dbReference>
<proteinExistence type="predicted"/>
<sequence>MTKIPVLKIAGLAALFLGTVSPAMAQTTQLNMVLNWKYQGPQGWFFLAEDRGYFAEEGIELLMDQGNGSGAAVPLVANGTYDVGFGDINALVELTATQEGNMPKAVFMLYNQPPFAIAVKSDSDIMSADDLNGRMLGGPASDGALKLFPAFCDLADLDCDSIEVTNMQPNLREQMLMNEQIEGAFGYVNTLRFGAMAMGVNVDEDLRFIRYGDFGMDLYSNAIIVSADLIENQPEVVEGLVRAINRGVKDALADPQAAVEAVADREPLIDFDLELARFNATVEDEMAHPEIAEIGLGAVDMDRLAESIDILVAANELPRTPEAEAIFDPSFLPPIEDRLTSVSID</sequence>
<protein>
    <submittedName>
        <fullName evidence="3">NitT/TauT family transport system substrate-binding protein</fullName>
    </submittedName>
</protein>
<dbReference type="Proteomes" id="UP000199495">
    <property type="component" value="Unassembled WGS sequence"/>
</dbReference>
<evidence type="ECO:0000313" key="3">
    <source>
        <dbReference type="EMBL" id="SDG27806.1"/>
    </source>
</evidence>
<evidence type="ECO:0000313" key="4">
    <source>
        <dbReference type="Proteomes" id="UP000199495"/>
    </source>
</evidence>
<dbReference type="RefSeq" id="WP_090591840.1">
    <property type="nucleotide sequence ID" value="NZ_FNCS01000001.1"/>
</dbReference>
<evidence type="ECO:0000259" key="2">
    <source>
        <dbReference type="Pfam" id="PF09084"/>
    </source>
</evidence>
<dbReference type="AlphaFoldDB" id="A0A1G7SXK0"/>
<accession>A0A1G7SXK0</accession>
<dbReference type="Gene3D" id="3.40.190.10">
    <property type="entry name" value="Periplasmic binding protein-like II"/>
    <property type="match status" value="2"/>
</dbReference>
<keyword evidence="4" id="KW-1185">Reference proteome</keyword>
<evidence type="ECO:0000256" key="1">
    <source>
        <dbReference type="SAM" id="SignalP"/>
    </source>
</evidence>
<name>A0A1G7SXK0_9HYPH</name>
<feature type="signal peptide" evidence="1">
    <location>
        <begin position="1"/>
        <end position="25"/>
    </location>
</feature>
<dbReference type="OrthoDB" id="9815602at2"/>
<dbReference type="InterPro" id="IPR027939">
    <property type="entry name" value="NMT1/THI5"/>
</dbReference>
<feature type="chain" id="PRO_5011534824" evidence="1">
    <location>
        <begin position="26"/>
        <end position="345"/>
    </location>
</feature>
<gene>
    <name evidence="3" type="ORF">SAMN04487974_101796</name>
</gene>